<comment type="catalytic activity">
    <reaction evidence="10">
        <text>2 nitric oxide + NADPH + 2 O2 = 2 nitrate + NADP(+) + H(+)</text>
        <dbReference type="Rhea" id="RHEA:19465"/>
        <dbReference type="ChEBI" id="CHEBI:15378"/>
        <dbReference type="ChEBI" id="CHEBI:15379"/>
        <dbReference type="ChEBI" id="CHEBI:16480"/>
        <dbReference type="ChEBI" id="CHEBI:17632"/>
        <dbReference type="ChEBI" id="CHEBI:57783"/>
        <dbReference type="ChEBI" id="CHEBI:58349"/>
        <dbReference type="EC" id="1.14.12.17"/>
    </reaction>
</comment>
<dbReference type="SUPFAM" id="SSF63380">
    <property type="entry name" value="Riboflavin synthase domain-like"/>
    <property type="match status" value="1"/>
</dbReference>
<dbReference type="PROSITE" id="PS01033">
    <property type="entry name" value="GLOBIN"/>
    <property type="match status" value="1"/>
</dbReference>
<dbReference type="Gene3D" id="2.40.30.10">
    <property type="entry name" value="Translation factors"/>
    <property type="match status" value="1"/>
</dbReference>
<keyword evidence="8" id="KW-0520">NAD</keyword>
<feature type="domain" description="Globin" evidence="12">
    <location>
        <begin position="3"/>
        <end position="137"/>
    </location>
</feature>
<keyword evidence="11" id="KW-0561">Oxygen transport</keyword>
<evidence type="ECO:0000256" key="4">
    <source>
        <dbReference type="ARBA" id="ARBA00012229"/>
    </source>
</evidence>
<gene>
    <name evidence="14" type="ORF">GCM10010151_30990</name>
</gene>
<accession>A0ABN0WIP9</accession>
<evidence type="ECO:0000256" key="7">
    <source>
        <dbReference type="ARBA" id="ARBA00023014"/>
    </source>
</evidence>
<dbReference type="PANTHER" id="PTHR47354:SF5">
    <property type="entry name" value="PROTEIN RFBI"/>
    <property type="match status" value="1"/>
</dbReference>
<evidence type="ECO:0000259" key="12">
    <source>
        <dbReference type="PROSITE" id="PS01033"/>
    </source>
</evidence>
<dbReference type="CDD" id="cd19753">
    <property type="entry name" value="Mb-like_oxidoreductase"/>
    <property type="match status" value="1"/>
</dbReference>
<dbReference type="PROSITE" id="PS51384">
    <property type="entry name" value="FAD_FR"/>
    <property type="match status" value="1"/>
</dbReference>
<evidence type="ECO:0000256" key="6">
    <source>
        <dbReference type="ARBA" id="ARBA00022857"/>
    </source>
</evidence>
<sequence>METVESLKPGVIKEIYALIEPHAEKSIAYFYGRLFAENPRLRTFFPSSMAAQRRRMSDALSQITASSDNPETFTRLLSRLGREHRKFGIAPAHYDAMGRATLATLRAYAGESWTAEMEAAWTTMFDTAAAIMIQAAEDDAAQAPPWWVGEVVEHDRRTPDIAVLTVRPNEPLPYRAGQYVSVQTARWPRVWRTYSIANAPAEDGLLRFHVRALPAGWVSGALVRHTRAGDALLLGRASGGMVLDAESGRDVLCVAGGTGLGPLKALAEEALRTREDRDVHLLFGARTPADLYDLRALRALAEARPRFHVVPVVSEGPAFGGVRGPVSDVLDRFQDWTGHDVYVAGPPGMVSRTVMNLQELGVPTERIHYDPADR</sequence>
<evidence type="ECO:0000259" key="13">
    <source>
        <dbReference type="PROSITE" id="PS51384"/>
    </source>
</evidence>
<keyword evidence="11" id="KW-0813">Transport</keyword>
<evidence type="ECO:0000256" key="5">
    <source>
        <dbReference type="ARBA" id="ARBA00022714"/>
    </source>
</evidence>
<dbReference type="InterPro" id="IPR008333">
    <property type="entry name" value="Cbr1-like_FAD-bd_dom"/>
</dbReference>
<dbReference type="InterPro" id="IPR017927">
    <property type="entry name" value="FAD-bd_FR_type"/>
</dbReference>
<dbReference type="Proteomes" id="UP001501822">
    <property type="component" value="Unassembled WGS sequence"/>
</dbReference>
<keyword evidence="11" id="KW-0349">Heme</keyword>
<name>A0ABN0WIP9_9ACTN</name>
<evidence type="ECO:0000256" key="3">
    <source>
        <dbReference type="ARBA" id="ARBA00006401"/>
    </source>
</evidence>
<dbReference type="InterPro" id="IPR001433">
    <property type="entry name" value="OxRdtase_FAD/NAD-bd"/>
</dbReference>
<evidence type="ECO:0000256" key="11">
    <source>
        <dbReference type="RuleBase" id="RU000356"/>
    </source>
</evidence>
<dbReference type="InterPro" id="IPR012292">
    <property type="entry name" value="Globin/Proto"/>
</dbReference>
<dbReference type="InterPro" id="IPR017938">
    <property type="entry name" value="Riboflavin_synthase-like_b-brl"/>
</dbReference>
<dbReference type="EC" id="1.14.12.17" evidence="4"/>
<keyword evidence="11" id="KW-0408">Iron</keyword>
<proteinExistence type="inferred from homology"/>
<keyword evidence="15" id="KW-1185">Reference proteome</keyword>
<keyword evidence="6" id="KW-0521">NADP</keyword>
<comment type="similarity">
    <text evidence="11">Belongs to the globin family.</text>
</comment>
<reference evidence="14 15" key="1">
    <citation type="journal article" date="2019" name="Int. J. Syst. Evol. Microbiol.">
        <title>The Global Catalogue of Microorganisms (GCM) 10K type strain sequencing project: providing services to taxonomists for standard genome sequencing and annotation.</title>
        <authorList>
            <consortium name="The Broad Institute Genomics Platform"/>
            <consortium name="The Broad Institute Genome Sequencing Center for Infectious Disease"/>
            <person name="Wu L."/>
            <person name="Ma J."/>
        </authorList>
    </citation>
    <scope>NUCLEOTIDE SEQUENCE [LARGE SCALE GENOMIC DNA]</scope>
    <source>
        <strain evidence="14 15">JCM 3146</strain>
    </source>
</reference>
<dbReference type="Pfam" id="PF00042">
    <property type="entry name" value="Globin"/>
    <property type="match status" value="1"/>
</dbReference>
<dbReference type="InterPro" id="IPR039261">
    <property type="entry name" value="FNR_nucleotide-bd"/>
</dbReference>
<evidence type="ECO:0000256" key="8">
    <source>
        <dbReference type="ARBA" id="ARBA00023027"/>
    </source>
</evidence>
<evidence type="ECO:0000256" key="2">
    <source>
        <dbReference type="ARBA" id="ARBA00001974"/>
    </source>
</evidence>
<comment type="caution">
    <text evidence="14">The sequence shown here is derived from an EMBL/GenBank/DDBJ whole genome shotgun (WGS) entry which is preliminary data.</text>
</comment>
<evidence type="ECO:0000256" key="10">
    <source>
        <dbReference type="ARBA" id="ARBA00049433"/>
    </source>
</evidence>
<protein>
    <recommendedName>
        <fullName evidence="4">nitric oxide dioxygenase</fullName>
        <ecNumber evidence="4">1.14.12.17</ecNumber>
    </recommendedName>
</protein>
<dbReference type="PANTHER" id="PTHR47354">
    <property type="entry name" value="NADH OXIDOREDUCTASE HCR"/>
    <property type="match status" value="1"/>
</dbReference>
<evidence type="ECO:0000313" key="14">
    <source>
        <dbReference type="EMBL" id="GAA0339145.1"/>
    </source>
</evidence>
<dbReference type="Pfam" id="PF00970">
    <property type="entry name" value="FAD_binding_6"/>
    <property type="match status" value="1"/>
</dbReference>
<dbReference type="Gene3D" id="3.40.50.80">
    <property type="entry name" value="Nucleotide-binding domain of ferredoxin-NADP reductase (FNR) module"/>
    <property type="match status" value="1"/>
</dbReference>
<dbReference type="InterPro" id="IPR001709">
    <property type="entry name" value="Flavoprot_Pyr_Nucl_cyt_Rdtase"/>
</dbReference>
<dbReference type="PRINTS" id="PR00371">
    <property type="entry name" value="FPNCR"/>
</dbReference>
<dbReference type="EMBL" id="BAAABM010000019">
    <property type="protein sequence ID" value="GAA0339145.1"/>
    <property type="molecule type" value="Genomic_DNA"/>
</dbReference>
<dbReference type="Pfam" id="PF00175">
    <property type="entry name" value="NAD_binding_1"/>
    <property type="match status" value="1"/>
</dbReference>
<dbReference type="InterPro" id="IPR009050">
    <property type="entry name" value="Globin-like_sf"/>
</dbReference>
<comment type="similarity">
    <text evidence="3">In the C-terminal section; belongs to the flavoprotein pyridine nucleotide cytochrome reductase family.</text>
</comment>
<keyword evidence="5" id="KW-0001">2Fe-2S</keyword>
<keyword evidence="7" id="KW-0411">Iron-sulfur</keyword>
<evidence type="ECO:0000313" key="15">
    <source>
        <dbReference type="Proteomes" id="UP001501822"/>
    </source>
</evidence>
<dbReference type="SUPFAM" id="SSF46458">
    <property type="entry name" value="Globin-like"/>
    <property type="match status" value="1"/>
</dbReference>
<dbReference type="SUPFAM" id="SSF52343">
    <property type="entry name" value="Ferredoxin reductase-like, C-terminal NADP-linked domain"/>
    <property type="match status" value="1"/>
</dbReference>
<comment type="cofactor">
    <cofactor evidence="2">
        <name>FAD</name>
        <dbReference type="ChEBI" id="CHEBI:57692"/>
    </cofactor>
</comment>
<dbReference type="Gene3D" id="1.10.490.10">
    <property type="entry name" value="Globins"/>
    <property type="match status" value="1"/>
</dbReference>
<evidence type="ECO:0000256" key="1">
    <source>
        <dbReference type="ARBA" id="ARBA00001970"/>
    </source>
</evidence>
<dbReference type="InterPro" id="IPR000971">
    <property type="entry name" value="Globin"/>
</dbReference>
<organism evidence="14 15">
    <name type="scientific">Actinoallomurus spadix</name>
    <dbReference type="NCBI Taxonomy" id="79912"/>
    <lineage>
        <taxon>Bacteria</taxon>
        <taxon>Bacillati</taxon>
        <taxon>Actinomycetota</taxon>
        <taxon>Actinomycetes</taxon>
        <taxon>Streptosporangiales</taxon>
        <taxon>Thermomonosporaceae</taxon>
        <taxon>Actinoallomurus</taxon>
    </lineage>
</organism>
<evidence type="ECO:0000256" key="9">
    <source>
        <dbReference type="ARBA" id="ARBA00048649"/>
    </source>
</evidence>
<feature type="domain" description="FAD-binding FR-type" evidence="13">
    <location>
        <begin position="144"/>
        <end position="244"/>
    </location>
</feature>
<dbReference type="InterPro" id="IPR050415">
    <property type="entry name" value="MRET"/>
</dbReference>
<dbReference type="CDD" id="cd06187">
    <property type="entry name" value="O2ase_reductase_like"/>
    <property type="match status" value="1"/>
</dbReference>
<dbReference type="PRINTS" id="PR00410">
    <property type="entry name" value="PHEHYDRXLASE"/>
</dbReference>
<keyword evidence="11" id="KW-0479">Metal-binding</keyword>
<comment type="cofactor">
    <cofactor evidence="1">
        <name>heme b</name>
        <dbReference type="ChEBI" id="CHEBI:60344"/>
    </cofactor>
</comment>
<comment type="catalytic activity">
    <reaction evidence="9">
        <text>2 nitric oxide + NADH + 2 O2 = 2 nitrate + NAD(+) + H(+)</text>
        <dbReference type="Rhea" id="RHEA:19469"/>
        <dbReference type="ChEBI" id="CHEBI:15378"/>
        <dbReference type="ChEBI" id="CHEBI:15379"/>
        <dbReference type="ChEBI" id="CHEBI:16480"/>
        <dbReference type="ChEBI" id="CHEBI:17632"/>
        <dbReference type="ChEBI" id="CHEBI:57540"/>
        <dbReference type="ChEBI" id="CHEBI:57945"/>
        <dbReference type="EC" id="1.14.12.17"/>
    </reaction>
</comment>